<dbReference type="SMART" id="SM00220">
    <property type="entry name" value="S_TKc"/>
    <property type="match status" value="1"/>
</dbReference>
<dbReference type="OrthoDB" id="103029at2759"/>
<dbReference type="PROSITE" id="PS50011">
    <property type="entry name" value="PROTEIN_KINASE_DOM"/>
    <property type="match status" value="1"/>
</dbReference>
<feature type="region of interest" description="Disordered" evidence="1">
    <location>
        <begin position="246"/>
        <end position="293"/>
    </location>
</feature>
<feature type="transmembrane region" description="Helical" evidence="2">
    <location>
        <begin position="297"/>
        <end position="321"/>
    </location>
</feature>
<evidence type="ECO:0000259" key="4">
    <source>
        <dbReference type="PROSITE" id="PS50011"/>
    </source>
</evidence>
<feature type="domain" description="Protein kinase" evidence="4">
    <location>
        <begin position="486"/>
        <end position="793"/>
    </location>
</feature>
<name>A0A8T1VT49_9STRA</name>
<dbReference type="GO" id="GO:0004672">
    <property type="term" value="F:protein kinase activity"/>
    <property type="evidence" value="ECO:0007669"/>
    <property type="project" value="InterPro"/>
</dbReference>
<feature type="compositionally biased region" description="Polar residues" evidence="1">
    <location>
        <begin position="277"/>
        <end position="293"/>
    </location>
</feature>
<dbReference type="Pfam" id="PF00069">
    <property type="entry name" value="Pkinase"/>
    <property type="match status" value="1"/>
</dbReference>
<dbReference type="InterPro" id="IPR000719">
    <property type="entry name" value="Prot_kinase_dom"/>
</dbReference>
<feature type="region of interest" description="Disordered" evidence="1">
    <location>
        <begin position="428"/>
        <end position="456"/>
    </location>
</feature>
<sequence length="1103" mass="119169">MQSTRIALVAAFALGVWSSCATAATSTGISCDRVALGSQSATKWTVSCTTEGAATVSSAYFNPLLVKNFYVDSGVYIAASGSDLKLSLTFSEVDALVSSSVTTFSLLAASGVTPATPVTIVSTAFEELSALQTLHLEGIPLADSDLHLVLPASIQQISIVGCGLSNFSFEFVDGSASADSGLSIIDLRLNELGGIPSFIYDLPSGVSTIDLRNNTLELSTETAAHKKQLAEWISADILQIDSDSRMTLDSSSKTERNSIVGTATAADNGTHTDNHPATDSSGSEENVKQESSSSMDVIPVTILSIVIPAVVAVGVTLALVIRKRRRMQDRETDAILDLPHPFDKSSRDRSETSGHFTAIESELSRSRMSSAEGHQSLDDRDSCVIVPMSPTDAEQPQEISTSARAGYLNLASPHEAHQSVPMTIMKRQVSRREDGDSSNSLELLSTHSTSSATPSQARIAARNALRFALETLLATKTNDAGHSIAPLLTVNAYQYSFGSGTRIEETPLAFFIDCRLAGRTLEEAAPEPAPLGQLVIKVFIEGDADLAGRESYALSCLQHDDVSRALAPRLFDDALEYELDVKDAAKLSCCILVLDKPSCSTLHTSLATSREPLEQQIARVVNALRALHSRGLVHGGLDPDSLVACSPDGRLKFWGLEHVSRAGHKIPCPDPDLLGVSQAECISPELAVLALEETPCSRTSPSLDIWSLGVMILKMHAAGRQLEEFKGCTSAHEVFERLSACDVAGEAANACFFERSIAQFVLNDDMKNLLRQSLQRTAAMRPSVDSIAKHKLFQANTEREVSRTTTVRSAAVTRMLSAILEEKDVASSRGPNDSLLASDEPERETSGKEQVLEKVSEVVTTGDDGPPEPLPPSLWLFLPPVELQVDLTQRASFFSIDQWVSNLKRLQQQRAEELRFPLVFMCESCESVASVPCSIATTTEYGASVPSSLLPLVMPLVRETMLFLEARAIVSNGLGVGEASGLAGPQQWDELRTFYSALERMELATVNPVNEIELAPMEKRLKSREPSKAQQVLDKLTGLIFSEEKREYVRNLLDALVSDEDLATQTERSSWAALRRCDVAGETSSASLSRTRWLCSHHAPKEK</sequence>
<evidence type="ECO:0000256" key="3">
    <source>
        <dbReference type="SAM" id="SignalP"/>
    </source>
</evidence>
<feature type="chain" id="PRO_5035855807" description="Protein kinase domain-containing protein" evidence="3">
    <location>
        <begin position="24"/>
        <end position="1103"/>
    </location>
</feature>
<accession>A0A8T1VT49</accession>
<dbReference type="PROSITE" id="PS51257">
    <property type="entry name" value="PROKAR_LIPOPROTEIN"/>
    <property type="match status" value="1"/>
</dbReference>
<evidence type="ECO:0000313" key="6">
    <source>
        <dbReference type="Proteomes" id="UP000694044"/>
    </source>
</evidence>
<dbReference type="GO" id="GO:0005524">
    <property type="term" value="F:ATP binding"/>
    <property type="evidence" value="ECO:0007669"/>
    <property type="project" value="InterPro"/>
</dbReference>
<feature type="compositionally biased region" description="Basic and acidic residues" evidence="1">
    <location>
        <begin position="246"/>
        <end position="256"/>
    </location>
</feature>
<feature type="compositionally biased region" description="Polar residues" evidence="1">
    <location>
        <begin position="257"/>
        <end position="269"/>
    </location>
</feature>
<keyword evidence="2" id="KW-1133">Transmembrane helix</keyword>
<feature type="signal peptide" evidence="3">
    <location>
        <begin position="1"/>
        <end position="23"/>
    </location>
</feature>
<dbReference type="Proteomes" id="UP000694044">
    <property type="component" value="Unassembled WGS sequence"/>
</dbReference>
<feature type="region of interest" description="Disordered" evidence="1">
    <location>
        <begin position="823"/>
        <end position="853"/>
    </location>
</feature>
<dbReference type="AlphaFoldDB" id="A0A8T1VT49"/>
<dbReference type="EMBL" id="JAGDFM010000200">
    <property type="protein sequence ID" value="KAG7382664.1"/>
    <property type="molecule type" value="Genomic_DNA"/>
</dbReference>
<evidence type="ECO:0000256" key="1">
    <source>
        <dbReference type="SAM" id="MobiDB-lite"/>
    </source>
</evidence>
<keyword evidence="2" id="KW-0812">Transmembrane</keyword>
<keyword evidence="6" id="KW-1185">Reference proteome</keyword>
<organism evidence="5 6">
    <name type="scientific">Phytophthora pseudosyringae</name>
    <dbReference type="NCBI Taxonomy" id="221518"/>
    <lineage>
        <taxon>Eukaryota</taxon>
        <taxon>Sar</taxon>
        <taxon>Stramenopiles</taxon>
        <taxon>Oomycota</taxon>
        <taxon>Peronosporomycetes</taxon>
        <taxon>Peronosporales</taxon>
        <taxon>Peronosporaceae</taxon>
        <taxon>Phytophthora</taxon>
    </lineage>
</organism>
<evidence type="ECO:0000256" key="2">
    <source>
        <dbReference type="SAM" id="Phobius"/>
    </source>
</evidence>
<protein>
    <recommendedName>
        <fullName evidence="4">Protein kinase domain-containing protein</fullName>
    </recommendedName>
</protein>
<gene>
    <name evidence="5" type="ORF">PHYPSEUDO_004634</name>
</gene>
<feature type="compositionally biased region" description="Low complexity" evidence="1">
    <location>
        <begin position="437"/>
        <end position="455"/>
    </location>
</feature>
<keyword evidence="2" id="KW-0472">Membrane</keyword>
<comment type="caution">
    <text evidence="5">The sequence shown here is derived from an EMBL/GenBank/DDBJ whole genome shotgun (WGS) entry which is preliminary data.</text>
</comment>
<keyword evidence="3" id="KW-0732">Signal</keyword>
<evidence type="ECO:0000313" key="5">
    <source>
        <dbReference type="EMBL" id="KAG7382664.1"/>
    </source>
</evidence>
<feature type="region of interest" description="Disordered" evidence="1">
    <location>
        <begin position="359"/>
        <end position="399"/>
    </location>
</feature>
<feature type="compositionally biased region" description="Basic and acidic residues" evidence="1">
    <location>
        <begin position="843"/>
        <end position="853"/>
    </location>
</feature>
<reference evidence="5" key="1">
    <citation type="submission" date="2021-02" db="EMBL/GenBank/DDBJ databases">
        <authorList>
            <person name="Palmer J.M."/>
        </authorList>
    </citation>
    <scope>NUCLEOTIDE SEQUENCE</scope>
    <source>
        <strain evidence="5">SCRP734</strain>
    </source>
</reference>
<proteinExistence type="predicted"/>